<name>A0A7R8Z0R9_HERIL</name>
<feature type="domain" description="BRCT" evidence="3">
    <location>
        <begin position="111"/>
        <end position="184"/>
    </location>
</feature>
<evidence type="ECO:0000256" key="2">
    <source>
        <dbReference type="SAM" id="MobiDB-lite"/>
    </source>
</evidence>
<dbReference type="CDD" id="cd17728">
    <property type="entry name" value="BRCT_TopBP1_rpt8"/>
    <property type="match status" value="1"/>
</dbReference>
<organism evidence="4 5">
    <name type="scientific">Hermetia illucens</name>
    <name type="common">Black soldier fly</name>
    <dbReference type="NCBI Taxonomy" id="343691"/>
    <lineage>
        <taxon>Eukaryota</taxon>
        <taxon>Metazoa</taxon>
        <taxon>Ecdysozoa</taxon>
        <taxon>Arthropoda</taxon>
        <taxon>Hexapoda</taxon>
        <taxon>Insecta</taxon>
        <taxon>Pterygota</taxon>
        <taxon>Neoptera</taxon>
        <taxon>Endopterygota</taxon>
        <taxon>Diptera</taxon>
        <taxon>Brachycera</taxon>
        <taxon>Stratiomyomorpha</taxon>
        <taxon>Stratiomyidae</taxon>
        <taxon>Hermetiinae</taxon>
        <taxon>Hermetia</taxon>
    </lineage>
</organism>
<dbReference type="PROSITE" id="PS50172">
    <property type="entry name" value="BRCT"/>
    <property type="match status" value="5"/>
</dbReference>
<reference evidence="4 5" key="1">
    <citation type="submission" date="2020-11" db="EMBL/GenBank/DDBJ databases">
        <authorList>
            <person name="Wallbank WR R."/>
            <person name="Pardo Diaz C."/>
            <person name="Kozak K."/>
            <person name="Martin S."/>
            <person name="Jiggins C."/>
            <person name="Moest M."/>
            <person name="Warren A I."/>
            <person name="Generalovic N T."/>
            <person name="Byers J.R.P. K."/>
            <person name="Montejo-Kovacevich G."/>
            <person name="Yen C E."/>
        </authorList>
    </citation>
    <scope>NUCLEOTIDE SEQUENCE [LARGE SCALE GENOMIC DNA]</scope>
</reference>
<dbReference type="SUPFAM" id="SSF52113">
    <property type="entry name" value="BRCT domain"/>
    <property type="match status" value="6"/>
</dbReference>
<dbReference type="GO" id="GO:0033314">
    <property type="term" value="P:mitotic DNA replication checkpoint signaling"/>
    <property type="evidence" value="ECO:0007669"/>
    <property type="project" value="TreeGrafter"/>
</dbReference>
<keyword evidence="5" id="KW-1185">Reference proteome</keyword>
<dbReference type="PANTHER" id="PTHR13561:SF20">
    <property type="entry name" value="DNA TOPOISOMERASE 2-BINDING PROTEIN 1"/>
    <property type="match status" value="1"/>
</dbReference>
<dbReference type="InterPro" id="IPR036420">
    <property type="entry name" value="BRCT_dom_sf"/>
</dbReference>
<evidence type="ECO:0000313" key="4">
    <source>
        <dbReference type="EMBL" id="CAD7092719.1"/>
    </source>
</evidence>
<dbReference type="Gene3D" id="3.40.50.10190">
    <property type="entry name" value="BRCT domain"/>
    <property type="match status" value="8"/>
</dbReference>
<evidence type="ECO:0000259" key="3">
    <source>
        <dbReference type="PROSITE" id="PS50172"/>
    </source>
</evidence>
<dbReference type="FunCoup" id="A0A7R8Z0R9">
    <property type="interactions" value="1824"/>
</dbReference>
<dbReference type="InParanoid" id="A0A7R8Z0R9"/>
<dbReference type="PANTHER" id="PTHR13561">
    <property type="entry name" value="DNA REPLICATION REGULATOR DPB11-RELATED"/>
    <property type="match status" value="1"/>
</dbReference>
<dbReference type="EMBL" id="LR899014">
    <property type="protein sequence ID" value="CAD7092719.1"/>
    <property type="molecule type" value="Genomic_DNA"/>
</dbReference>
<dbReference type="GO" id="GO:0006270">
    <property type="term" value="P:DNA replication initiation"/>
    <property type="evidence" value="ECO:0007669"/>
    <property type="project" value="TreeGrafter"/>
</dbReference>
<sequence length="1338" mass="149887">MSFKELGLKFYFVIKDGLEDIQDVSSDMSAAFASIREYIDEENGIVWLSEEEVMASAPKMELTKKHIFVLECFEGRAFKYLITTRALVIGPRCLLSCLMENTSVPLGTSPVFTTAMRNLVVCASGLAPQEKEKIRNLVQWMGGYYSDDLSSSCTHLVSNTVKSDKYEKAAVNDIIIMHPDWVYDVWARSRKENVLATSKEFDKNKLPIFYALYITTSGLPSDKKNEIMKLITENGGHYTGLFKSSQTDILITEKNMTDSAKYEAATRYKKFCLIPDWVTDSVKKGYALPTDHYKVVALKVSTPTKMEKSVSATDFNPDCTQLSEISRLEGMRSNSTVNETIANMSVASTVRSHAPKHTRPKYKDILAQISTQQAKKAGAFLDGCCIYSTGFTADEKEKLNKILNVGGAIRYDEMNEKITHCIVGEPTVSELHKMGDHGVQILTLEWLAESIKHKLPVQEEKYIYQAKAVNTKVPEPPSPSSKKTIESMNHSFKKPALPKSRLDFASAKPSSSKVLDMDQFEDEQNDFLSQYTPENAAPLPPKPTAEPQAIPTSSTNFESEGFDSEMCTEDYNNLNFFIGFTVHVHDHDEEIYQQLVDDCENAGAKLVDKNFKGLADYVIVPSEQATDLKEVKVRAKHIVNNIWIEEAIKENKIVDLKYYHEPIPDSANSQPLAGMVIVISIYSNNERLYIETLATILGATKQDSYAKKQKPLLICPTAEGAKYNAAIKWNYPVVRSEWLVECAEKGEKVSLEPYLVGESILSTSGSWYAAKSSSSASSDLSMNQNEKERSSGASKLSIGQQSDNPLEDEVFLPKSSPTKEKRTSELMENAENEELIAKQTTGKTKRKDSGPENRIIEDLAAADRNVATTPEGTAYLRHRRLSELAEPGRRSSKGMSISSPATPPPAGDLNISDLVKEVSTPHRDLLYNVLKEMQSKETPESQRIRKLVATPGAQTKTPPTPKIPDFVQTPEVRKRRLAFLDSYYLPPTRSRKPSTPFSEIKKRFWKEALGDQYLEEGNYNTQTFTQVEDDAGTSTGRETQNLAATDIHVKRLSDFINNRDAENQNRNDMHLPELETESVPQKFDSEMGGTEELIGWRDPSEFTQEARTKVKQMKHVGTPRFSMSCSDDQLRLKIIDQIKKLNGEICENLVTFDDTCTHIVCERPNRGEKILSGIASGKWILELKYIEDSFEAGCFLDEELYEWGNPKATNLPKLIPGEQLIANAAFRWRKKISGRSEKDAGGVFQGFRVILHVARKDQFQKLIVAGGGVVLDVSEPYSVSEEALTATHCLVETKKIKLSSKDHKALSEAGILVLSVMYLNAHLTSEVQPDYTKYLLSL</sequence>
<dbReference type="FunFam" id="3.40.50.10190:FF:000018">
    <property type="entry name" value="DNA topoisomerase 2-binding protein 1"/>
    <property type="match status" value="1"/>
</dbReference>
<dbReference type="OrthoDB" id="251770at2759"/>
<feature type="region of interest" description="Disordered" evidence="2">
    <location>
        <begin position="531"/>
        <end position="556"/>
    </location>
</feature>
<evidence type="ECO:0000256" key="1">
    <source>
        <dbReference type="ARBA" id="ARBA00022737"/>
    </source>
</evidence>
<feature type="domain" description="BRCT" evidence="3">
    <location>
        <begin position="376"/>
        <end position="464"/>
    </location>
</feature>
<dbReference type="SMART" id="SM00292">
    <property type="entry name" value="BRCT"/>
    <property type="match status" value="7"/>
</dbReference>
<feature type="compositionally biased region" description="Basic and acidic residues" evidence="2">
    <location>
        <begin position="847"/>
        <end position="857"/>
    </location>
</feature>
<dbReference type="Pfam" id="PF00533">
    <property type="entry name" value="BRCT"/>
    <property type="match status" value="3"/>
</dbReference>
<dbReference type="InterPro" id="IPR059215">
    <property type="entry name" value="BRCT2_TopBP1-like"/>
</dbReference>
<keyword evidence="1" id="KW-0677">Repeat</keyword>
<gene>
    <name evidence="4" type="ORF">HERILL_LOCUS15056</name>
</gene>
<dbReference type="Pfam" id="PF12738">
    <property type="entry name" value="PTCB-BRCT"/>
    <property type="match status" value="1"/>
</dbReference>
<evidence type="ECO:0000313" key="5">
    <source>
        <dbReference type="Proteomes" id="UP000594454"/>
    </source>
</evidence>
<accession>A0A7R8Z0R9</accession>
<dbReference type="InterPro" id="IPR001357">
    <property type="entry name" value="BRCT_dom"/>
</dbReference>
<protein>
    <recommendedName>
        <fullName evidence="3">BRCT domain-containing protein</fullName>
    </recommendedName>
</protein>
<feature type="region of interest" description="Disordered" evidence="2">
    <location>
        <begin position="881"/>
        <end position="910"/>
    </location>
</feature>
<feature type="domain" description="BRCT" evidence="3">
    <location>
        <begin position="204"/>
        <end position="295"/>
    </location>
</feature>
<feature type="domain" description="BRCT" evidence="3">
    <location>
        <begin position="572"/>
        <end position="661"/>
    </location>
</feature>
<feature type="compositionally biased region" description="Polar residues" evidence="2">
    <location>
        <begin position="791"/>
        <end position="804"/>
    </location>
</feature>
<proteinExistence type="predicted"/>
<feature type="domain" description="BRCT" evidence="3">
    <location>
        <begin position="667"/>
        <end position="756"/>
    </location>
</feature>
<feature type="region of interest" description="Disordered" evidence="2">
    <location>
        <begin position="775"/>
        <end position="859"/>
    </location>
</feature>
<dbReference type="CDD" id="cd17731">
    <property type="entry name" value="BRCT_TopBP1_rpt2_like"/>
    <property type="match status" value="2"/>
</dbReference>
<dbReference type="CDD" id="cd17738">
    <property type="entry name" value="BRCT_TopBP1_rpt7"/>
    <property type="match status" value="1"/>
</dbReference>
<dbReference type="FunFam" id="3.40.50.10190:FF:000020">
    <property type="entry name" value="DNA topoisomerase II binding protein 1"/>
    <property type="match status" value="1"/>
</dbReference>
<dbReference type="Proteomes" id="UP000594454">
    <property type="component" value="Chromosome 6"/>
</dbReference>
<dbReference type="InterPro" id="IPR049936">
    <property type="entry name" value="TopBP1_BRCT_8"/>
</dbReference>
<dbReference type="GO" id="GO:0007095">
    <property type="term" value="P:mitotic G2 DNA damage checkpoint signaling"/>
    <property type="evidence" value="ECO:0007669"/>
    <property type="project" value="TreeGrafter"/>
</dbReference>